<dbReference type="OrthoDB" id="9767568at2"/>
<keyword evidence="11" id="KW-1185">Reference proteome</keyword>
<sequence>MSTRTATPQDWFQAARPHTWANAFAPVVAGSGAAALIDAFSPGRSALALIVSWALIVGVNYANDYSDGIRGTDEDRTGPVRLTGARLTEPHKVKQAAFLAFGVAGVAGIVLSLLSAWWLILVGAACILAAWFYTGGKNPYGYRGLGEVAVFVFFGLVAVLGTQFTQAGRVTWAGLACAVAIGSMSSAVNLVNNLRDIPTDKEAGKITLAVRLGDTNTRRLWVVLASLPLVLSVALAIYTWWALAALIAAPLLVKAARPVVSQAQGKALIPVLGNTGRAMLVWAVVTAVALAFG</sequence>
<feature type="transmembrane region" description="Helical" evidence="8">
    <location>
        <begin position="267"/>
        <end position="292"/>
    </location>
</feature>
<proteinExistence type="inferred from homology"/>
<dbReference type="NCBIfam" id="NF004751">
    <property type="entry name" value="PRK06080.1-3"/>
    <property type="match status" value="1"/>
</dbReference>
<dbReference type="AlphaFoldDB" id="A0A0G3GM02"/>
<dbReference type="GO" id="GO:0042371">
    <property type="term" value="P:vitamin K biosynthetic process"/>
    <property type="evidence" value="ECO:0007669"/>
    <property type="project" value="TreeGrafter"/>
</dbReference>
<dbReference type="CDD" id="cd13962">
    <property type="entry name" value="PT_UbiA_UBIAD1"/>
    <property type="match status" value="1"/>
</dbReference>
<keyword evidence="4 8" id="KW-0808">Transferase</keyword>
<dbReference type="STRING" id="1050174.CEPID_01730"/>
<evidence type="ECO:0000256" key="5">
    <source>
        <dbReference type="ARBA" id="ARBA00022692"/>
    </source>
</evidence>
<evidence type="ECO:0000256" key="3">
    <source>
        <dbReference type="ARBA" id="ARBA00022475"/>
    </source>
</evidence>
<keyword evidence="2 8" id="KW-0474">Menaquinone biosynthesis</keyword>
<dbReference type="InterPro" id="IPR026046">
    <property type="entry name" value="UBIAD1"/>
</dbReference>
<organism evidence="10 11">
    <name type="scientific">Corynebacterium epidermidicanis</name>
    <dbReference type="NCBI Taxonomy" id="1050174"/>
    <lineage>
        <taxon>Bacteria</taxon>
        <taxon>Bacillati</taxon>
        <taxon>Actinomycetota</taxon>
        <taxon>Actinomycetes</taxon>
        <taxon>Mycobacteriales</taxon>
        <taxon>Corynebacteriaceae</taxon>
        <taxon>Corynebacterium</taxon>
    </lineage>
</organism>
<comment type="pathway">
    <text evidence="8">Quinol/quinone metabolism; menaquinone biosynthesis; menaquinol from 1,4-dihydroxy-2-naphthoate: step 1/2.</text>
</comment>
<dbReference type="InterPro" id="IPR000537">
    <property type="entry name" value="UbiA_prenyltransferase"/>
</dbReference>
<comment type="catalytic activity">
    <reaction evidence="8">
        <text>an all-trans-polyprenyl diphosphate + 1,4-dihydroxy-2-naphthoate + H(+) = a 2-demethylmenaquinol + CO2 + diphosphate</text>
        <dbReference type="Rhea" id="RHEA:26478"/>
        <dbReference type="Rhea" id="RHEA-COMP:9563"/>
        <dbReference type="Rhea" id="RHEA-COMP:9564"/>
        <dbReference type="ChEBI" id="CHEBI:11173"/>
        <dbReference type="ChEBI" id="CHEBI:15378"/>
        <dbReference type="ChEBI" id="CHEBI:16526"/>
        <dbReference type="ChEBI" id="CHEBI:33019"/>
        <dbReference type="ChEBI" id="CHEBI:55437"/>
        <dbReference type="ChEBI" id="CHEBI:58914"/>
        <dbReference type="EC" id="2.5.1.74"/>
    </reaction>
</comment>
<dbReference type="InterPro" id="IPR004657">
    <property type="entry name" value="MenA"/>
</dbReference>
<feature type="transmembrane region" description="Helical" evidence="8">
    <location>
        <begin position="46"/>
        <end position="63"/>
    </location>
</feature>
<evidence type="ECO:0000256" key="2">
    <source>
        <dbReference type="ARBA" id="ARBA00022428"/>
    </source>
</evidence>
<keyword evidence="6 8" id="KW-1133">Transmembrane helix</keyword>
<dbReference type="GO" id="GO:0005886">
    <property type="term" value="C:plasma membrane"/>
    <property type="evidence" value="ECO:0007669"/>
    <property type="project" value="UniProtKB-SubCell"/>
</dbReference>
<evidence type="ECO:0000313" key="10">
    <source>
        <dbReference type="EMBL" id="AKK02231.1"/>
    </source>
</evidence>
<feature type="transmembrane region" description="Helical" evidence="8">
    <location>
        <begin position="170"/>
        <end position="191"/>
    </location>
</feature>
<evidence type="ECO:0000256" key="9">
    <source>
        <dbReference type="NCBIfam" id="TIGR00751"/>
    </source>
</evidence>
<feature type="transmembrane region" description="Helical" evidence="8">
    <location>
        <begin position="144"/>
        <end position="164"/>
    </location>
</feature>
<evidence type="ECO:0000256" key="4">
    <source>
        <dbReference type="ARBA" id="ARBA00022679"/>
    </source>
</evidence>
<dbReference type="GO" id="GO:0046428">
    <property type="term" value="F:1,4-dihydroxy-2-naphthoate polyprenyltransferase activity"/>
    <property type="evidence" value="ECO:0007669"/>
    <property type="project" value="UniProtKB-UniRule"/>
</dbReference>
<keyword evidence="5 8" id="KW-0812">Transmembrane</keyword>
<dbReference type="PIRSF" id="PIRSF005355">
    <property type="entry name" value="UBIAD1"/>
    <property type="match status" value="1"/>
</dbReference>
<dbReference type="Pfam" id="PF01040">
    <property type="entry name" value="UbiA"/>
    <property type="match status" value="1"/>
</dbReference>
<dbReference type="EC" id="2.5.1.74" evidence="8 9"/>
<reference evidence="10 11" key="1">
    <citation type="submission" date="2015-05" db="EMBL/GenBank/DDBJ databases">
        <title>Complete genome sequence of Corynebacterium epidermidicanis DSM 45586, isolated from the skin of a dog suffering from pruritus.</title>
        <authorList>
            <person name="Ruckert C."/>
            <person name="Albersmeier A."/>
            <person name="Winkler A."/>
            <person name="Tauch A."/>
        </authorList>
    </citation>
    <scope>NUCLEOTIDE SEQUENCE [LARGE SCALE GENOMIC DNA]</scope>
    <source>
        <strain evidence="10 11">DSM 45586</strain>
    </source>
</reference>
<evidence type="ECO:0000256" key="7">
    <source>
        <dbReference type="ARBA" id="ARBA00023136"/>
    </source>
</evidence>
<evidence type="ECO:0000256" key="6">
    <source>
        <dbReference type="ARBA" id="ARBA00022989"/>
    </source>
</evidence>
<dbReference type="RefSeq" id="WP_047239487.1">
    <property type="nucleotide sequence ID" value="NZ_CP011541.1"/>
</dbReference>
<dbReference type="Proteomes" id="UP000035368">
    <property type="component" value="Chromosome"/>
</dbReference>
<dbReference type="PANTHER" id="PTHR13929">
    <property type="entry name" value="1,4-DIHYDROXY-2-NAPHTHOATE OCTAPRENYLTRANSFERASE"/>
    <property type="match status" value="1"/>
</dbReference>
<dbReference type="HAMAP" id="MF_01937">
    <property type="entry name" value="MenA_1"/>
    <property type="match status" value="1"/>
</dbReference>
<comment type="subcellular location">
    <subcellularLocation>
        <location evidence="8">Cell membrane</location>
        <topology evidence="8">Multi-pass membrane protein</topology>
    </subcellularLocation>
    <subcellularLocation>
        <location evidence="1">Membrane</location>
        <topology evidence="1">Multi-pass membrane protein</topology>
    </subcellularLocation>
</comment>
<dbReference type="UniPathway" id="UPA00079">
    <property type="reaction ID" value="UER00168"/>
</dbReference>
<dbReference type="NCBIfam" id="TIGR00751">
    <property type="entry name" value="menA"/>
    <property type="match status" value="1"/>
</dbReference>
<dbReference type="KEGG" id="cei:CEPID_01730"/>
<dbReference type="PANTHER" id="PTHR13929:SF0">
    <property type="entry name" value="UBIA PRENYLTRANSFERASE DOMAIN-CONTAINING PROTEIN 1"/>
    <property type="match status" value="1"/>
</dbReference>
<name>A0A0G3GM02_9CORY</name>
<feature type="transmembrane region" description="Helical" evidence="8">
    <location>
        <begin position="20"/>
        <end position="39"/>
    </location>
</feature>
<comment type="function">
    <text evidence="8">Conversion of 1,4-dihydroxy-2-naphthoate (DHNA) to demethylmenaquinone (DMK).</text>
</comment>
<dbReference type="PATRIC" id="fig|1050174.4.peg.352"/>
<gene>
    <name evidence="8 10" type="primary">menA</name>
    <name evidence="10" type="ORF">CEPID_01730</name>
</gene>
<protein>
    <recommendedName>
        <fullName evidence="8 9">1,4-dihydroxy-2-naphthoate octaprenyltransferase</fullName>
        <shortName evidence="8">DHNA-octaprenyltransferase</shortName>
        <ecNumber evidence="8 9">2.5.1.74</ecNumber>
    </recommendedName>
</protein>
<dbReference type="GO" id="GO:0009234">
    <property type="term" value="P:menaquinone biosynthetic process"/>
    <property type="evidence" value="ECO:0007669"/>
    <property type="project" value="UniProtKB-UniRule"/>
</dbReference>
<keyword evidence="7 8" id="KW-0472">Membrane</keyword>
<feature type="transmembrane region" description="Helical" evidence="8">
    <location>
        <begin position="99"/>
        <end position="132"/>
    </location>
</feature>
<evidence type="ECO:0000313" key="11">
    <source>
        <dbReference type="Proteomes" id="UP000035368"/>
    </source>
</evidence>
<keyword evidence="3 8" id="KW-1003">Cell membrane</keyword>
<comment type="similarity">
    <text evidence="8">Belongs to the MenA family. Type 1 subfamily.</text>
</comment>
<dbReference type="EMBL" id="CP011541">
    <property type="protein sequence ID" value="AKK02231.1"/>
    <property type="molecule type" value="Genomic_DNA"/>
</dbReference>
<accession>A0A0G3GM02</accession>
<evidence type="ECO:0000256" key="1">
    <source>
        <dbReference type="ARBA" id="ARBA00004141"/>
    </source>
</evidence>
<evidence type="ECO:0000256" key="8">
    <source>
        <dbReference type="HAMAP-Rule" id="MF_01937"/>
    </source>
</evidence>
<feature type="transmembrane region" description="Helical" evidence="8">
    <location>
        <begin position="220"/>
        <end position="247"/>
    </location>
</feature>